<dbReference type="PANTHER" id="PTHR48493:SF1">
    <property type="entry name" value="UBIQUITIN-LIKE DOMAIN-CONTAINING CTD PHOSPHATASE 1"/>
    <property type="match status" value="1"/>
</dbReference>
<evidence type="ECO:0000256" key="2">
    <source>
        <dbReference type="ARBA" id="ARBA00022801"/>
    </source>
</evidence>
<feature type="domain" description="FCP1 homology" evidence="4">
    <location>
        <begin position="61"/>
        <end position="221"/>
    </location>
</feature>
<dbReference type="STRING" id="32264.T1KWZ3"/>
<dbReference type="AlphaFoldDB" id="T1KWZ3"/>
<accession>T1KWZ3</accession>
<reference evidence="5" key="2">
    <citation type="submission" date="2015-06" db="UniProtKB">
        <authorList>
            <consortium name="EnsemblMetazoa"/>
        </authorList>
    </citation>
    <scope>IDENTIFICATION</scope>
</reference>
<dbReference type="InterPro" id="IPR051658">
    <property type="entry name" value="UBLCP1"/>
</dbReference>
<dbReference type="SMART" id="SM00577">
    <property type="entry name" value="CPDc"/>
    <property type="match status" value="1"/>
</dbReference>
<comment type="subcellular location">
    <subcellularLocation>
        <location evidence="1">Nucleus</location>
    </subcellularLocation>
</comment>
<dbReference type="NCBIfam" id="TIGR02245">
    <property type="entry name" value="HAD_IIID1"/>
    <property type="match status" value="1"/>
</dbReference>
<dbReference type="Proteomes" id="UP000015104">
    <property type="component" value="Unassembled WGS sequence"/>
</dbReference>
<evidence type="ECO:0000259" key="4">
    <source>
        <dbReference type="PROSITE" id="PS50969"/>
    </source>
</evidence>
<protein>
    <recommendedName>
        <fullName evidence="4">FCP1 homology domain-containing protein</fullName>
    </recommendedName>
</protein>
<evidence type="ECO:0000256" key="1">
    <source>
        <dbReference type="ARBA" id="ARBA00004123"/>
    </source>
</evidence>
<dbReference type="HOGENOM" id="CLU_046931_0_0_1"/>
<dbReference type="EnsemblMetazoa" id="tetur25g00550.1">
    <property type="protein sequence ID" value="tetur25g00550.1"/>
    <property type="gene ID" value="tetur25g00550"/>
</dbReference>
<proteinExistence type="predicted"/>
<dbReference type="PANTHER" id="PTHR48493">
    <property type="entry name" value="UBIQUITIN-LIKE DOMAIN-CONTAINING CTD PHOSPHATASE 1"/>
    <property type="match status" value="1"/>
</dbReference>
<organism evidence="5 6">
    <name type="scientific">Tetranychus urticae</name>
    <name type="common">Two-spotted spider mite</name>
    <dbReference type="NCBI Taxonomy" id="32264"/>
    <lineage>
        <taxon>Eukaryota</taxon>
        <taxon>Metazoa</taxon>
        <taxon>Ecdysozoa</taxon>
        <taxon>Arthropoda</taxon>
        <taxon>Chelicerata</taxon>
        <taxon>Arachnida</taxon>
        <taxon>Acari</taxon>
        <taxon>Acariformes</taxon>
        <taxon>Trombidiformes</taxon>
        <taxon>Prostigmata</taxon>
        <taxon>Eleutherengona</taxon>
        <taxon>Raphignathae</taxon>
        <taxon>Tetranychoidea</taxon>
        <taxon>Tetranychidae</taxon>
        <taxon>Tetranychus</taxon>
    </lineage>
</organism>
<keyword evidence="3" id="KW-0539">Nucleus</keyword>
<reference evidence="6" key="1">
    <citation type="submission" date="2011-08" db="EMBL/GenBank/DDBJ databases">
        <authorList>
            <person name="Rombauts S."/>
        </authorList>
    </citation>
    <scope>NUCLEOTIDE SEQUENCE</scope>
    <source>
        <strain evidence="6">London</strain>
    </source>
</reference>
<sequence length="242" mass="28495">MMIGSTEDAIQDVASCVPNNEVINDLDIPEECIIPVSQRQEFLAKIEKRVREYKITVFNPSREGKKLLVLDIDYTLYDHRSTAEHVSQLMRPYLHEFLTSAYEDYDIVIWSATSMKWIEIKMREMGVHPNPNFKIMFFLDSGAMINIVSPDYGLLNVKPLGVIWGKFPQYNSKNTIMFDDIRRNFLMNPQNGLHIAPFKEAYKNRHKDKELLYLSRYLKHIAKLKDLSSLNHKHWYRKVPRD</sequence>
<dbReference type="EMBL" id="CAEY01000675">
    <property type="status" value="NOT_ANNOTATED_CDS"/>
    <property type="molecule type" value="Genomic_DNA"/>
</dbReference>
<dbReference type="eggNOG" id="KOG1605">
    <property type="taxonomic scope" value="Eukaryota"/>
</dbReference>
<dbReference type="InterPro" id="IPR036412">
    <property type="entry name" value="HAD-like_sf"/>
</dbReference>
<evidence type="ECO:0000313" key="5">
    <source>
        <dbReference type="EnsemblMetazoa" id="tetur25g00550.1"/>
    </source>
</evidence>
<dbReference type="InterPro" id="IPR023214">
    <property type="entry name" value="HAD_sf"/>
</dbReference>
<name>T1KWZ3_TETUR</name>
<dbReference type="GO" id="GO:0005634">
    <property type="term" value="C:nucleus"/>
    <property type="evidence" value="ECO:0007669"/>
    <property type="project" value="UniProtKB-SubCell"/>
</dbReference>
<evidence type="ECO:0000256" key="3">
    <source>
        <dbReference type="ARBA" id="ARBA00023242"/>
    </source>
</evidence>
<dbReference type="InterPro" id="IPR004274">
    <property type="entry name" value="FCP1_dom"/>
</dbReference>
<dbReference type="SUPFAM" id="SSF56784">
    <property type="entry name" value="HAD-like"/>
    <property type="match status" value="1"/>
</dbReference>
<dbReference type="PROSITE" id="PS50969">
    <property type="entry name" value="FCP1"/>
    <property type="match status" value="1"/>
</dbReference>
<dbReference type="GO" id="GO:0004722">
    <property type="term" value="F:protein serine/threonine phosphatase activity"/>
    <property type="evidence" value="ECO:0007669"/>
    <property type="project" value="TreeGrafter"/>
</dbReference>
<evidence type="ECO:0000313" key="6">
    <source>
        <dbReference type="Proteomes" id="UP000015104"/>
    </source>
</evidence>
<keyword evidence="2" id="KW-0378">Hydrolase</keyword>
<dbReference type="InterPro" id="IPR011943">
    <property type="entry name" value="HAD-SF_hydro_IIID"/>
</dbReference>
<keyword evidence="6" id="KW-1185">Reference proteome</keyword>
<dbReference type="Gene3D" id="3.40.50.1000">
    <property type="entry name" value="HAD superfamily/HAD-like"/>
    <property type="match status" value="1"/>
</dbReference>
<dbReference type="Pfam" id="PF03031">
    <property type="entry name" value="NIF"/>
    <property type="match status" value="1"/>
</dbReference>
<dbReference type="GO" id="GO:0090364">
    <property type="term" value="P:regulation of proteasome assembly"/>
    <property type="evidence" value="ECO:0007669"/>
    <property type="project" value="InterPro"/>
</dbReference>